<dbReference type="EMBL" id="JAVDQG010000007">
    <property type="protein sequence ID" value="MDR6226912.1"/>
    <property type="molecule type" value="Genomic_DNA"/>
</dbReference>
<feature type="transmembrane region" description="Helical" evidence="1">
    <location>
        <begin position="553"/>
        <end position="574"/>
    </location>
</feature>
<evidence type="ECO:0000256" key="1">
    <source>
        <dbReference type="SAM" id="Phobius"/>
    </source>
</evidence>
<reference evidence="2 3" key="1">
    <citation type="submission" date="2023-07" db="EMBL/GenBank/DDBJ databases">
        <title>Genomic Encyclopedia of Type Strains, Phase IV (KMG-IV): sequencing the most valuable type-strain genomes for metagenomic binning, comparative biology and taxonomic classification.</title>
        <authorList>
            <person name="Goeker M."/>
        </authorList>
    </citation>
    <scope>NUCLEOTIDE SEQUENCE [LARGE SCALE GENOMIC DNA]</scope>
    <source>
        <strain evidence="2 3">DSM 45903</strain>
    </source>
</reference>
<protein>
    <recommendedName>
        <fullName evidence="4">Dihydroorotate dehydrogenase domain-containing protein</fullName>
    </recommendedName>
</protein>
<dbReference type="InterPro" id="IPR013785">
    <property type="entry name" value="Aldolase_TIM"/>
</dbReference>
<keyword evidence="3" id="KW-1185">Reference proteome</keyword>
<evidence type="ECO:0000313" key="3">
    <source>
        <dbReference type="Proteomes" id="UP001185012"/>
    </source>
</evidence>
<evidence type="ECO:0000313" key="2">
    <source>
        <dbReference type="EMBL" id="MDR6226912.1"/>
    </source>
</evidence>
<feature type="transmembrane region" description="Helical" evidence="1">
    <location>
        <begin position="493"/>
        <end position="523"/>
    </location>
</feature>
<name>A0ABU1IQU5_9BACL</name>
<dbReference type="RefSeq" id="WP_309867476.1">
    <property type="nucleotide sequence ID" value="NZ_JAVDQG010000007.1"/>
</dbReference>
<feature type="transmembrane region" description="Helical" evidence="1">
    <location>
        <begin position="338"/>
        <end position="361"/>
    </location>
</feature>
<keyword evidence="1" id="KW-1133">Transmembrane helix</keyword>
<accession>A0ABU1IQU5</accession>
<feature type="transmembrane region" description="Helical" evidence="1">
    <location>
        <begin position="428"/>
        <end position="445"/>
    </location>
</feature>
<keyword evidence="1" id="KW-0812">Transmembrane</keyword>
<comment type="caution">
    <text evidence="2">The sequence shown here is derived from an EMBL/GenBank/DDBJ whole genome shotgun (WGS) entry which is preliminary data.</text>
</comment>
<dbReference type="SUPFAM" id="SSF51395">
    <property type="entry name" value="FMN-linked oxidoreductases"/>
    <property type="match status" value="1"/>
</dbReference>
<organism evidence="2 3">
    <name type="scientific">Desmospora profundinema</name>
    <dbReference type="NCBI Taxonomy" id="1571184"/>
    <lineage>
        <taxon>Bacteria</taxon>
        <taxon>Bacillati</taxon>
        <taxon>Bacillota</taxon>
        <taxon>Bacilli</taxon>
        <taxon>Bacillales</taxon>
        <taxon>Thermoactinomycetaceae</taxon>
        <taxon>Desmospora</taxon>
    </lineage>
</organism>
<keyword evidence="1" id="KW-0472">Membrane</keyword>
<feature type="transmembrane region" description="Helical" evidence="1">
    <location>
        <begin position="451"/>
        <end position="472"/>
    </location>
</feature>
<dbReference type="Gene3D" id="3.20.20.70">
    <property type="entry name" value="Aldolase class I"/>
    <property type="match status" value="1"/>
</dbReference>
<dbReference type="Proteomes" id="UP001185012">
    <property type="component" value="Unassembled WGS sequence"/>
</dbReference>
<feature type="transmembrane region" description="Helical" evidence="1">
    <location>
        <begin position="613"/>
        <end position="633"/>
    </location>
</feature>
<feature type="transmembrane region" description="Helical" evidence="1">
    <location>
        <begin position="397"/>
        <end position="416"/>
    </location>
</feature>
<evidence type="ECO:0008006" key="4">
    <source>
        <dbReference type="Google" id="ProtNLM"/>
    </source>
</evidence>
<gene>
    <name evidence="2" type="ORF">JOE21_002924</name>
</gene>
<sequence>MPDWSYRTLFQPVLFAMSDIRSRDWALRAMRGLSRMPLGKQLIQTMGHMTPAKEISQRIGGLDLASPVVITGELDPRRLGVEPLSLFGAGLLDLGIVTQEPIWGKIERDDDKKGLLLSHPWVNTGKSALLSSLEDLGPVSTPLMVRLGHHPSADEAGISDERINLIRELAPYCSFFVLDETDGRKWGQTEWKEHMTAVTDECRRLNKPLSVSVLPDSRLLEWEEDWSSEVDAIVFSDGIHTSEGYRIGDPDAKQRVLAAVHRWKNRYPDCPVFASAAVHEPADAMMCLKAGADLVMVNAGLVFSGPGLVKRINEAVIDDWFAGDEMNREENQSRTGEAAWICGMLMGVGLILIGAAAWWVASTHVILPYDEAITGMSRQEIHAVNNRLLAFMAHDRITLSGTMISLGILYIMLSLYGLRKGSHWSKRIMILSCVIGFASLFYFLGHGYLDPLHALLSAVLFPLFWLMIQFGLTSFQPDRSRNRYNTRSWQRSLWGQLSFVCLGAGFSVAGIVISVIGMTVVFVPEDLVFMDTSAHALGEVNDRLLPLIAHDRAGFGGTLLATGIVFLLLSLWGIREGERWVWWAFFLGGIPGFVGGIGVHIQVGYMDHFHLTPAYLAFLLYVAGLILTFPYLMNRSK</sequence>
<proteinExistence type="predicted"/>
<feature type="transmembrane region" description="Helical" evidence="1">
    <location>
        <begin position="581"/>
        <end position="601"/>
    </location>
</feature>